<reference evidence="1 2" key="1">
    <citation type="submission" date="2019-05" db="EMBL/GenBank/DDBJ databases">
        <title>Another draft genome of Portunus trituberculatus and its Hox gene families provides insights of decapod evolution.</title>
        <authorList>
            <person name="Jeong J.-H."/>
            <person name="Song I."/>
            <person name="Kim S."/>
            <person name="Choi T."/>
            <person name="Kim D."/>
            <person name="Ryu S."/>
            <person name="Kim W."/>
        </authorList>
    </citation>
    <scope>NUCLEOTIDE SEQUENCE [LARGE SCALE GENOMIC DNA]</scope>
    <source>
        <tissue evidence="1">Muscle</tissue>
    </source>
</reference>
<organism evidence="1 2">
    <name type="scientific">Portunus trituberculatus</name>
    <name type="common">Swimming crab</name>
    <name type="synonym">Neptunus trituberculatus</name>
    <dbReference type="NCBI Taxonomy" id="210409"/>
    <lineage>
        <taxon>Eukaryota</taxon>
        <taxon>Metazoa</taxon>
        <taxon>Ecdysozoa</taxon>
        <taxon>Arthropoda</taxon>
        <taxon>Crustacea</taxon>
        <taxon>Multicrustacea</taxon>
        <taxon>Malacostraca</taxon>
        <taxon>Eumalacostraca</taxon>
        <taxon>Eucarida</taxon>
        <taxon>Decapoda</taxon>
        <taxon>Pleocyemata</taxon>
        <taxon>Brachyura</taxon>
        <taxon>Eubrachyura</taxon>
        <taxon>Portunoidea</taxon>
        <taxon>Portunidae</taxon>
        <taxon>Portuninae</taxon>
        <taxon>Portunus</taxon>
    </lineage>
</organism>
<protein>
    <submittedName>
        <fullName evidence="1">Uncharacterized protein</fullName>
    </submittedName>
</protein>
<sequence length="121" mass="13360">MAERTWDKNNAHFSCATLLPGFAFNSELAHSPLSFLSHIMHVLAGARASRRARNRTQPSTSVLLPRHVAADDDHDDGCMSGSQVGSHRALSSSYYISPTSLIRKTNKTPPQQNLEDILYNP</sequence>
<name>A0A5B7DF20_PORTR</name>
<evidence type="ECO:0000313" key="2">
    <source>
        <dbReference type="Proteomes" id="UP000324222"/>
    </source>
</evidence>
<dbReference type="Proteomes" id="UP000324222">
    <property type="component" value="Unassembled WGS sequence"/>
</dbReference>
<dbReference type="EMBL" id="VSRR010000813">
    <property type="protein sequence ID" value="MPC19898.1"/>
    <property type="molecule type" value="Genomic_DNA"/>
</dbReference>
<evidence type="ECO:0000313" key="1">
    <source>
        <dbReference type="EMBL" id="MPC19898.1"/>
    </source>
</evidence>
<proteinExistence type="predicted"/>
<comment type="caution">
    <text evidence="1">The sequence shown here is derived from an EMBL/GenBank/DDBJ whole genome shotgun (WGS) entry which is preliminary data.</text>
</comment>
<dbReference type="AlphaFoldDB" id="A0A5B7DF20"/>
<gene>
    <name evidence="1" type="ORF">E2C01_012828</name>
</gene>
<accession>A0A5B7DF20</accession>
<keyword evidence="2" id="KW-1185">Reference proteome</keyword>